<keyword evidence="3" id="KW-1185">Reference proteome</keyword>
<dbReference type="Proteomes" id="UP000799766">
    <property type="component" value="Unassembled WGS sequence"/>
</dbReference>
<protein>
    <submittedName>
        <fullName evidence="2">Uncharacterized protein</fullName>
    </submittedName>
</protein>
<organism evidence="2 3">
    <name type="scientific">Lineolata rhizophorae</name>
    <dbReference type="NCBI Taxonomy" id="578093"/>
    <lineage>
        <taxon>Eukaryota</taxon>
        <taxon>Fungi</taxon>
        <taxon>Dikarya</taxon>
        <taxon>Ascomycota</taxon>
        <taxon>Pezizomycotina</taxon>
        <taxon>Dothideomycetes</taxon>
        <taxon>Dothideomycetes incertae sedis</taxon>
        <taxon>Lineolatales</taxon>
        <taxon>Lineolataceae</taxon>
        <taxon>Lineolata</taxon>
    </lineage>
</organism>
<gene>
    <name evidence="2" type="ORF">BDY21DRAFT_359292</name>
</gene>
<evidence type="ECO:0000256" key="1">
    <source>
        <dbReference type="SAM" id="MobiDB-lite"/>
    </source>
</evidence>
<dbReference type="AlphaFoldDB" id="A0A6A6NMB1"/>
<accession>A0A6A6NMB1</accession>
<proteinExistence type="predicted"/>
<feature type="compositionally biased region" description="Basic residues" evidence="1">
    <location>
        <begin position="136"/>
        <end position="152"/>
    </location>
</feature>
<sequence length="180" mass="19588">MVCTPQTDGPAETDSSSRRSHVEPEPPAAGFLSRDTLVPDCLRRRPHRELRRLLRPEAARHRALPGAVPVDAGGDVSLDHRALPAAAHPGQGPLRGAPLRHGRVDRDIVRAPAADGLRVADGPLPAGLLERDVSGHGRRHRHGRHVLHRRRRDGVQPQPLRVLRSPRLHRRGTGGGGTQV</sequence>
<reference evidence="2" key="1">
    <citation type="journal article" date="2020" name="Stud. Mycol.">
        <title>101 Dothideomycetes genomes: a test case for predicting lifestyles and emergence of pathogens.</title>
        <authorList>
            <person name="Haridas S."/>
            <person name="Albert R."/>
            <person name="Binder M."/>
            <person name="Bloem J."/>
            <person name="Labutti K."/>
            <person name="Salamov A."/>
            <person name="Andreopoulos B."/>
            <person name="Baker S."/>
            <person name="Barry K."/>
            <person name="Bills G."/>
            <person name="Bluhm B."/>
            <person name="Cannon C."/>
            <person name="Castanera R."/>
            <person name="Culley D."/>
            <person name="Daum C."/>
            <person name="Ezra D."/>
            <person name="Gonzalez J."/>
            <person name="Henrissat B."/>
            <person name="Kuo A."/>
            <person name="Liang C."/>
            <person name="Lipzen A."/>
            <person name="Lutzoni F."/>
            <person name="Magnuson J."/>
            <person name="Mondo S."/>
            <person name="Nolan M."/>
            <person name="Ohm R."/>
            <person name="Pangilinan J."/>
            <person name="Park H.-J."/>
            <person name="Ramirez L."/>
            <person name="Alfaro M."/>
            <person name="Sun H."/>
            <person name="Tritt A."/>
            <person name="Yoshinaga Y."/>
            <person name="Zwiers L.-H."/>
            <person name="Turgeon B."/>
            <person name="Goodwin S."/>
            <person name="Spatafora J."/>
            <person name="Crous P."/>
            <person name="Grigoriev I."/>
        </authorList>
    </citation>
    <scope>NUCLEOTIDE SEQUENCE</scope>
    <source>
        <strain evidence="2">ATCC 16933</strain>
    </source>
</reference>
<feature type="compositionally biased region" description="Basic and acidic residues" evidence="1">
    <location>
        <begin position="15"/>
        <end position="24"/>
    </location>
</feature>
<evidence type="ECO:0000313" key="3">
    <source>
        <dbReference type="Proteomes" id="UP000799766"/>
    </source>
</evidence>
<evidence type="ECO:0000313" key="2">
    <source>
        <dbReference type="EMBL" id="KAF2452474.1"/>
    </source>
</evidence>
<feature type="region of interest" description="Disordered" evidence="1">
    <location>
        <begin position="1"/>
        <end position="35"/>
    </location>
</feature>
<name>A0A6A6NMB1_9PEZI</name>
<dbReference type="EMBL" id="MU001709">
    <property type="protein sequence ID" value="KAF2452474.1"/>
    <property type="molecule type" value="Genomic_DNA"/>
</dbReference>
<feature type="region of interest" description="Disordered" evidence="1">
    <location>
        <begin position="130"/>
        <end position="158"/>
    </location>
</feature>